<dbReference type="Pfam" id="PF03184">
    <property type="entry name" value="DDE_1"/>
    <property type="match status" value="1"/>
</dbReference>
<dbReference type="InterPro" id="IPR004875">
    <property type="entry name" value="DDE_SF_endonuclease_dom"/>
</dbReference>
<accession>A0A1X7U5T8</accession>
<dbReference type="GO" id="GO:0003676">
    <property type="term" value="F:nucleic acid binding"/>
    <property type="evidence" value="ECO:0007669"/>
    <property type="project" value="InterPro"/>
</dbReference>
<dbReference type="AlphaFoldDB" id="A0A1X7U5T8"/>
<name>A0A1X7U5T8_AMPQE</name>
<feature type="compositionally biased region" description="Acidic residues" evidence="1">
    <location>
        <begin position="158"/>
        <end position="174"/>
    </location>
</feature>
<sequence>MTNYLYIKNVCERLGFESPAVVIIDNFKGQVTEDIDSLLEFYNIHTCLLPPNTTSSLQPLDVAVDKHVKDFLKRKFDDWYTSQVMEQIQGISDDDIETHNLQPIDLSMARVKEISAEWLVQVSMYIASNLQFLVNGFINAGITGALDNLPNKLHEALESEIDSDSNSESDEESHDETTGNSH</sequence>
<evidence type="ECO:0000256" key="1">
    <source>
        <dbReference type="SAM" id="MobiDB-lite"/>
    </source>
</evidence>
<evidence type="ECO:0000259" key="2">
    <source>
        <dbReference type="Pfam" id="PF03184"/>
    </source>
</evidence>
<feature type="region of interest" description="Disordered" evidence="1">
    <location>
        <begin position="158"/>
        <end position="182"/>
    </location>
</feature>
<organism evidence="3">
    <name type="scientific">Amphimedon queenslandica</name>
    <name type="common">Sponge</name>
    <dbReference type="NCBI Taxonomy" id="400682"/>
    <lineage>
        <taxon>Eukaryota</taxon>
        <taxon>Metazoa</taxon>
        <taxon>Porifera</taxon>
        <taxon>Demospongiae</taxon>
        <taxon>Heteroscleromorpha</taxon>
        <taxon>Haplosclerida</taxon>
        <taxon>Niphatidae</taxon>
        <taxon>Amphimedon</taxon>
    </lineage>
</organism>
<proteinExistence type="predicted"/>
<dbReference type="InParanoid" id="A0A1X7U5T8"/>
<feature type="domain" description="DDE-1" evidence="2">
    <location>
        <begin position="17"/>
        <end position="83"/>
    </location>
</feature>
<evidence type="ECO:0000313" key="3">
    <source>
        <dbReference type="EnsemblMetazoa" id="Aqu2.1.23110_001"/>
    </source>
</evidence>
<protein>
    <recommendedName>
        <fullName evidence="2">DDE-1 domain-containing protein</fullName>
    </recommendedName>
</protein>
<dbReference type="EnsemblMetazoa" id="Aqu2.1.23110_001">
    <property type="protein sequence ID" value="Aqu2.1.23110_001"/>
    <property type="gene ID" value="Aqu2.1.23110"/>
</dbReference>
<dbReference type="OrthoDB" id="8191755at2759"/>
<reference evidence="3" key="1">
    <citation type="submission" date="2017-05" db="UniProtKB">
        <authorList>
            <consortium name="EnsemblMetazoa"/>
        </authorList>
    </citation>
    <scope>IDENTIFICATION</scope>
</reference>